<reference evidence="2" key="1">
    <citation type="journal article" date="2019" name="Int. J. Syst. Evol. Microbiol.">
        <title>The Global Catalogue of Microorganisms (GCM) 10K type strain sequencing project: providing services to taxonomists for standard genome sequencing and annotation.</title>
        <authorList>
            <consortium name="The Broad Institute Genomics Platform"/>
            <consortium name="The Broad Institute Genome Sequencing Center for Infectious Disease"/>
            <person name="Wu L."/>
            <person name="Ma J."/>
        </authorList>
    </citation>
    <scope>NUCLEOTIDE SEQUENCE [LARGE SCALE GENOMIC DNA]</scope>
    <source>
        <strain evidence="2">NBRC 108723</strain>
    </source>
</reference>
<proteinExistence type="predicted"/>
<dbReference type="RefSeq" id="WP_284192540.1">
    <property type="nucleotide sequence ID" value="NZ_BSPW01000051.1"/>
</dbReference>
<gene>
    <name evidence="1" type="ORF">GCM10007938_24380</name>
</gene>
<evidence type="ECO:0008006" key="3">
    <source>
        <dbReference type="Google" id="ProtNLM"/>
    </source>
</evidence>
<sequence>MKPFSISATYCELQKTGETVSKQSIESSLRSKGCESRARSRIAAIVRRARVKRDNAYHQADKVIQEAHNKALELEATWKEEAQRQAVREAITWLVQQTDIERNLIDNMKDRIRHQMRSVIEKWSNKQDVSDFMIKQLSDHVAHQSGQSNLILFVPEEHYLAMEKAFSGQLKVEIKPELHGAQAELSSEYLVVRFNLDLQLQLLLDSFSQNNMFKTRASGE</sequence>
<organism evidence="1 2">
    <name type="scientific">Vibrio zhanjiangensis</name>
    <dbReference type="NCBI Taxonomy" id="1046128"/>
    <lineage>
        <taxon>Bacteria</taxon>
        <taxon>Pseudomonadati</taxon>
        <taxon>Pseudomonadota</taxon>
        <taxon>Gammaproteobacteria</taxon>
        <taxon>Vibrionales</taxon>
        <taxon>Vibrionaceae</taxon>
        <taxon>Vibrio</taxon>
    </lineage>
</organism>
<dbReference type="Proteomes" id="UP001157138">
    <property type="component" value="Unassembled WGS sequence"/>
</dbReference>
<evidence type="ECO:0000313" key="2">
    <source>
        <dbReference type="Proteomes" id="UP001157138"/>
    </source>
</evidence>
<protein>
    <recommendedName>
        <fullName evidence="3">Type III secretion protein</fullName>
    </recommendedName>
</protein>
<dbReference type="EMBL" id="BSPW01000051">
    <property type="protein sequence ID" value="GLT18657.1"/>
    <property type="molecule type" value="Genomic_DNA"/>
</dbReference>
<keyword evidence="2" id="KW-1185">Reference proteome</keyword>
<evidence type="ECO:0000313" key="1">
    <source>
        <dbReference type="EMBL" id="GLT18657.1"/>
    </source>
</evidence>
<accession>A0ABQ6F1R4</accession>
<comment type="caution">
    <text evidence="1">The sequence shown here is derived from an EMBL/GenBank/DDBJ whole genome shotgun (WGS) entry which is preliminary data.</text>
</comment>
<name>A0ABQ6F1R4_9VIBR</name>